<feature type="domain" description="NADP-dependent oxidoreductase" evidence="2">
    <location>
        <begin position="19"/>
        <end position="342"/>
    </location>
</feature>
<dbReference type="PANTHER" id="PTHR43364">
    <property type="entry name" value="NADH-SPECIFIC METHYLGLYOXAL REDUCTASE-RELATED"/>
    <property type="match status" value="1"/>
</dbReference>
<evidence type="ECO:0000256" key="1">
    <source>
        <dbReference type="ARBA" id="ARBA00023002"/>
    </source>
</evidence>
<dbReference type="InterPro" id="IPR050523">
    <property type="entry name" value="AKR_Detox_Biosynth"/>
</dbReference>
<dbReference type="EMBL" id="QUQO01000001">
    <property type="protein sequence ID" value="RFB05801.1"/>
    <property type="molecule type" value="Genomic_DNA"/>
</dbReference>
<comment type="caution">
    <text evidence="3">The sequence shown here is derived from an EMBL/GenBank/DDBJ whole genome shotgun (WGS) entry which is preliminary data.</text>
</comment>
<dbReference type="InParanoid" id="A0A371RK27"/>
<dbReference type="SUPFAM" id="SSF51430">
    <property type="entry name" value="NAD(P)-linked oxidoreductase"/>
    <property type="match status" value="1"/>
</dbReference>
<accession>A0A371RK27</accession>
<dbReference type="InterPro" id="IPR023210">
    <property type="entry name" value="NADP_OxRdtase_dom"/>
</dbReference>
<evidence type="ECO:0000259" key="2">
    <source>
        <dbReference type="Pfam" id="PF00248"/>
    </source>
</evidence>
<keyword evidence="1" id="KW-0560">Oxidoreductase</keyword>
<keyword evidence="4" id="KW-1185">Reference proteome</keyword>
<dbReference type="InterPro" id="IPR036812">
    <property type="entry name" value="NAD(P)_OxRdtase_dom_sf"/>
</dbReference>
<dbReference type="PANTHER" id="PTHR43364:SF4">
    <property type="entry name" value="NAD(P)-LINKED OXIDOREDUCTASE SUPERFAMILY PROTEIN"/>
    <property type="match status" value="1"/>
</dbReference>
<protein>
    <submittedName>
        <fullName evidence="3">Aldo/keto reductase</fullName>
    </submittedName>
</protein>
<name>A0A371RK27_9PROT</name>
<dbReference type="CDD" id="cd19094">
    <property type="entry name" value="AKR_Tas-like"/>
    <property type="match status" value="1"/>
</dbReference>
<evidence type="ECO:0000313" key="3">
    <source>
        <dbReference type="EMBL" id="RFB05801.1"/>
    </source>
</evidence>
<dbReference type="AlphaFoldDB" id="A0A371RK27"/>
<organism evidence="3 4">
    <name type="scientific">Parvularcula marina</name>
    <dbReference type="NCBI Taxonomy" id="2292771"/>
    <lineage>
        <taxon>Bacteria</taxon>
        <taxon>Pseudomonadati</taxon>
        <taxon>Pseudomonadota</taxon>
        <taxon>Alphaproteobacteria</taxon>
        <taxon>Parvularculales</taxon>
        <taxon>Parvularculaceae</taxon>
        <taxon>Parvularcula</taxon>
    </lineage>
</organism>
<dbReference type="RefSeq" id="WP_116392434.1">
    <property type="nucleotide sequence ID" value="NZ_QUQO01000001.1"/>
</dbReference>
<gene>
    <name evidence="3" type="ORF">DX908_11295</name>
</gene>
<dbReference type="GO" id="GO:0016491">
    <property type="term" value="F:oxidoreductase activity"/>
    <property type="evidence" value="ECO:0007669"/>
    <property type="project" value="UniProtKB-KW"/>
</dbReference>
<dbReference type="InterPro" id="IPR020471">
    <property type="entry name" value="AKR"/>
</dbReference>
<dbReference type="Proteomes" id="UP000264589">
    <property type="component" value="Unassembled WGS sequence"/>
</dbReference>
<sequence>MSGLDRRPLGDTEVSVSSLCLGTMMFGDQIGEEAAFRQMDRCFDFGIDFFDTAEIYTIPPKAETQGDSERIVGKWMKERGCRDKIVLATKVSGRSGNQWLRGTKEKRVTPAQIREAVEDSLERLQTDYIDLYQIHWPDRRVAMFGSEPNGFVAQDNADAVPIAEQLGGMAELVREGKIRYVGLSNETAWGVMEFVRAAEREGLPRVVSIQNAYSLVNRTFEQALAEVAMEEKVGLLAYSPIAQGSLSGKYLGGQKPKGSRGEMFGRLDRYKTPNAEAAIAAYVEVARDMGVHPAALAMQFVTTRPFVTSNIFGANGDEQLDVIFNSLEVELTTEVMQRITDIHKRYTNPCP</sequence>
<dbReference type="PRINTS" id="PR00069">
    <property type="entry name" value="ALDKETRDTASE"/>
</dbReference>
<proteinExistence type="predicted"/>
<dbReference type="FunCoup" id="A0A371RK27">
    <property type="interactions" value="294"/>
</dbReference>
<dbReference type="OrthoDB" id="7181835at2"/>
<dbReference type="Gene3D" id="3.20.20.100">
    <property type="entry name" value="NADP-dependent oxidoreductase domain"/>
    <property type="match status" value="1"/>
</dbReference>
<dbReference type="Pfam" id="PF00248">
    <property type="entry name" value="Aldo_ket_red"/>
    <property type="match status" value="1"/>
</dbReference>
<evidence type="ECO:0000313" key="4">
    <source>
        <dbReference type="Proteomes" id="UP000264589"/>
    </source>
</evidence>
<reference evidence="3 4" key="1">
    <citation type="submission" date="2018-08" db="EMBL/GenBank/DDBJ databases">
        <title>Parvularcula sp. SM1705, isolated from surface water of the South Sea China.</title>
        <authorList>
            <person name="Sun L."/>
        </authorList>
    </citation>
    <scope>NUCLEOTIDE SEQUENCE [LARGE SCALE GENOMIC DNA]</scope>
    <source>
        <strain evidence="3 4">SM1705</strain>
    </source>
</reference>